<dbReference type="InterPro" id="IPR005182">
    <property type="entry name" value="YdbS-like_PH"/>
</dbReference>
<reference evidence="3 5" key="2">
    <citation type="submission" date="2020-11" db="EMBL/GenBank/DDBJ databases">
        <authorList>
            <consortium name="Pathogen Informatics"/>
        </authorList>
    </citation>
    <scope>NUCLEOTIDE SEQUENCE [LARGE SCALE GENOMIC DNA]</scope>
    <source>
        <strain evidence="3 5">NCTC12218</strain>
    </source>
</reference>
<dbReference type="Proteomes" id="UP000264146">
    <property type="component" value="Chromosome"/>
</dbReference>
<dbReference type="EMBL" id="UHEF01000001">
    <property type="protein sequence ID" value="SUM87881.1"/>
    <property type="molecule type" value="Genomic_DNA"/>
</dbReference>
<dbReference type="EMBL" id="LR962863">
    <property type="protein sequence ID" value="CAD7359211.1"/>
    <property type="molecule type" value="Genomic_DNA"/>
</dbReference>
<keyword evidence="1" id="KW-1133">Transmembrane helix</keyword>
<evidence type="ECO:0000313" key="5">
    <source>
        <dbReference type="Proteomes" id="UP000264146"/>
    </source>
</evidence>
<keyword evidence="1" id="KW-0472">Membrane</keyword>
<evidence type="ECO:0000313" key="4">
    <source>
        <dbReference type="EMBL" id="SUM87881.1"/>
    </source>
</evidence>
<sequence length="119" mass="14166">MYSPQKLHPISYILSLITAIKDNFILIVVFLIFQLDSFDFTDLKNYVWPGILTILFVLSFLRRSVEIFRTRYWIENEYFVLTSGLFNLERKELNIKRIQSVDITQNIVHQLVGGRKTYD</sequence>
<keyword evidence="1" id="KW-0812">Transmembrane</keyword>
<dbReference type="RefSeq" id="WP_236744740.1">
    <property type="nucleotide sequence ID" value="NZ_LR962863.1"/>
</dbReference>
<dbReference type="Pfam" id="PF03703">
    <property type="entry name" value="bPH_2"/>
    <property type="match status" value="1"/>
</dbReference>
<organism evidence="4">
    <name type="scientific">Staphylococcus schleiferi</name>
    <dbReference type="NCBI Taxonomy" id="1295"/>
    <lineage>
        <taxon>Bacteria</taxon>
        <taxon>Bacillati</taxon>
        <taxon>Bacillota</taxon>
        <taxon>Bacilli</taxon>
        <taxon>Bacillales</taxon>
        <taxon>Staphylococcaceae</taxon>
        <taxon>Staphylococcus</taxon>
    </lineage>
</organism>
<evidence type="ECO:0000259" key="2">
    <source>
        <dbReference type="Pfam" id="PF03703"/>
    </source>
</evidence>
<dbReference type="PANTHER" id="PTHR34473">
    <property type="entry name" value="UPF0699 TRANSMEMBRANE PROTEIN YDBS"/>
    <property type="match status" value="1"/>
</dbReference>
<feature type="domain" description="YdbS-like PH" evidence="2">
    <location>
        <begin position="68"/>
        <end position="113"/>
    </location>
</feature>
<name>A0A7Z7QP20_STASC</name>
<accession>A0A7Z7QP20</accession>
<dbReference type="PANTHER" id="PTHR34473:SF2">
    <property type="entry name" value="UPF0699 TRANSMEMBRANE PROTEIN YDBT"/>
    <property type="match status" value="1"/>
</dbReference>
<evidence type="ECO:0000313" key="3">
    <source>
        <dbReference type="EMBL" id="CAD7359211.1"/>
    </source>
</evidence>
<proteinExistence type="predicted"/>
<evidence type="ECO:0000256" key="1">
    <source>
        <dbReference type="SAM" id="Phobius"/>
    </source>
</evidence>
<feature type="transmembrane region" description="Helical" evidence="1">
    <location>
        <begin position="12"/>
        <end position="33"/>
    </location>
</feature>
<gene>
    <name evidence="4" type="ORF">NCTC12218_00812</name>
</gene>
<feature type="transmembrane region" description="Helical" evidence="1">
    <location>
        <begin position="45"/>
        <end position="61"/>
    </location>
</feature>
<reference evidence="4" key="1">
    <citation type="submission" date="2018-06" db="EMBL/GenBank/DDBJ databases">
        <authorList>
            <consortium name="Pathogen Informatics"/>
            <person name="Doyle S."/>
        </authorList>
    </citation>
    <scope>NUCLEOTIDE SEQUENCE [LARGE SCALE GENOMIC DNA]</scope>
    <source>
        <strain evidence="4">NCTC12218</strain>
    </source>
</reference>
<protein>
    <submittedName>
        <fullName evidence="4">Membrane-flanked domain-containing protein</fullName>
    </submittedName>
</protein>
<dbReference type="AlphaFoldDB" id="A0A7Z7QP20"/>